<accession>A0A956NIK9</accession>
<reference evidence="7" key="1">
    <citation type="submission" date="2020-04" db="EMBL/GenBank/DDBJ databases">
        <authorList>
            <person name="Zhang T."/>
        </authorList>
    </citation>
    <scope>NUCLEOTIDE SEQUENCE</scope>
    <source>
        <strain evidence="7">HKST-UBA02</strain>
    </source>
</reference>
<evidence type="ECO:0000256" key="1">
    <source>
        <dbReference type="ARBA" id="ARBA00001947"/>
    </source>
</evidence>
<evidence type="ECO:0000313" key="7">
    <source>
        <dbReference type="EMBL" id="MCA9757754.1"/>
    </source>
</evidence>
<dbReference type="GO" id="GO:0046872">
    <property type="term" value="F:metal ion binding"/>
    <property type="evidence" value="ECO:0007669"/>
    <property type="project" value="UniProtKB-KW"/>
</dbReference>
<dbReference type="Pfam" id="PF08240">
    <property type="entry name" value="ADH_N"/>
    <property type="match status" value="1"/>
</dbReference>
<keyword evidence="4" id="KW-0560">Oxidoreductase</keyword>
<dbReference type="InterPro" id="IPR031640">
    <property type="entry name" value="Glu_dehyd_C"/>
</dbReference>
<dbReference type="InterPro" id="IPR011032">
    <property type="entry name" value="GroES-like_sf"/>
</dbReference>
<evidence type="ECO:0000313" key="8">
    <source>
        <dbReference type="Proteomes" id="UP000739538"/>
    </source>
</evidence>
<dbReference type="SUPFAM" id="SSF51735">
    <property type="entry name" value="NAD(P)-binding Rossmann-fold domains"/>
    <property type="match status" value="1"/>
</dbReference>
<dbReference type="PANTHER" id="PTHR43189">
    <property type="entry name" value="ZINC-TYPE ALCOHOL DEHYDROGENASE-LIKE PROTEIN C1198.01-RELATED"/>
    <property type="match status" value="1"/>
</dbReference>
<dbReference type="GO" id="GO:0016491">
    <property type="term" value="F:oxidoreductase activity"/>
    <property type="evidence" value="ECO:0007669"/>
    <property type="project" value="UniProtKB-KW"/>
</dbReference>
<dbReference type="Proteomes" id="UP000739538">
    <property type="component" value="Unassembled WGS sequence"/>
</dbReference>
<comment type="caution">
    <text evidence="7">The sequence shown here is derived from an EMBL/GenBank/DDBJ whole genome shotgun (WGS) entry which is preliminary data.</text>
</comment>
<evidence type="ECO:0000256" key="3">
    <source>
        <dbReference type="ARBA" id="ARBA00022833"/>
    </source>
</evidence>
<evidence type="ECO:0000256" key="4">
    <source>
        <dbReference type="ARBA" id="ARBA00023002"/>
    </source>
</evidence>
<dbReference type="AlphaFoldDB" id="A0A956NIK9"/>
<dbReference type="EMBL" id="JAGQHS010000118">
    <property type="protein sequence ID" value="MCA9757754.1"/>
    <property type="molecule type" value="Genomic_DNA"/>
</dbReference>
<organism evidence="7 8">
    <name type="scientific">Eiseniibacteriota bacterium</name>
    <dbReference type="NCBI Taxonomy" id="2212470"/>
    <lineage>
        <taxon>Bacteria</taxon>
        <taxon>Candidatus Eiseniibacteriota</taxon>
    </lineage>
</organism>
<gene>
    <name evidence="7" type="ORF">KDA27_18275</name>
</gene>
<dbReference type="InterPro" id="IPR013154">
    <property type="entry name" value="ADH-like_N"/>
</dbReference>
<dbReference type="Gene3D" id="3.40.50.720">
    <property type="entry name" value="NAD(P)-binding Rossmann-like Domain"/>
    <property type="match status" value="1"/>
</dbReference>
<reference evidence="7" key="2">
    <citation type="journal article" date="2021" name="Microbiome">
        <title>Successional dynamics and alternative stable states in a saline activated sludge microbial community over 9 years.</title>
        <authorList>
            <person name="Wang Y."/>
            <person name="Ye J."/>
            <person name="Ju F."/>
            <person name="Liu L."/>
            <person name="Boyd J.A."/>
            <person name="Deng Y."/>
            <person name="Parks D.H."/>
            <person name="Jiang X."/>
            <person name="Yin X."/>
            <person name="Woodcroft B.J."/>
            <person name="Tyson G.W."/>
            <person name="Hugenholtz P."/>
            <person name="Polz M.F."/>
            <person name="Zhang T."/>
        </authorList>
    </citation>
    <scope>NUCLEOTIDE SEQUENCE</scope>
    <source>
        <strain evidence="7">HKST-UBA02</strain>
    </source>
</reference>
<proteinExistence type="predicted"/>
<dbReference type="Gene3D" id="3.90.180.10">
    <property type="entry name" value="Medium-chain alcohol dehydrogenases, catalytic domain"/>
    <property type="match status" value="1"/>
</dbReference>
<dbReference type="SUPFAM" id="SSF50129">
    <property type="entry name" value="GroES-like"/>
    <property type="match status" value="1"/>
</dbReference>
<keyword evidence="2" id="KW-0479">Metal-binding</keyword>
<comment type="cofactor">
    <cofactor evidence="1">
        <name>Zn(2+)</name>
        <dbReference type="ChEBI" id="CHEBI:29105"/>
    </cofactor>
</comment>
<feature type="domain" description="Alcohol dehydrogenase-like N-terminal" evidence="5">
    <location>
        <begin position="26"/>
        <end position="142"/>
    </location>
</feature>
<dbReference type="PANTHER" id="PTHR43189:SF2">
    <property type="entry name" value="GLUCOSE 1-DEHYDROGENASE"/>
    <property type="match status" value="1"/>
</dbReference>
<name>A0A956NIK9_UNCEI</name>
<feature type="domain" description="Glucose dehydrogenase C-terminal" evidence="6">
    <location>
        <begin position="147"/>
        <end position="364"/>
    </location>
</feature>
<evidence type="ECO:0000256" key="2">
    <source>
        <dbReference type="ARBA" id="ARBA00022723"/>
    </source>
</evidence>
<sequence length="367" mass="39738">MKAVAVVPEEHSVRVVDHPEPKLEQPEDVLLRILDVGVCGTDREIARFEYGTPPPGSDYLVIGHESLAEVVETGPNVTRVKPGDLVVTMVRRPCARLDCPACRSGHPDFCVTGEFTERGINGLHGFMTEQVVDDQRYMHVVPAHLKSVGVLVEPLTIAEKALLEVVDVQDRLPWLSEDAIHSGTALVLGAGPVGLLGTLALLVRGFDTWVYSLEPADSAKGKWVQSVGGHYLSAKDASIAELGAKTRNIDLVYEATGVSHVAFQAMEVLGVNGIFIFTGVPSRKAPIEVDADLLMRNLVLQNQLVYGTVNAGSRAFENAIQDLAKFYETWPDAVTSLITGRYAPEEAESLLLGKSEGIKQVVTLRGE</sequence>
<dbReference type="CDD" id="cd08230">
    <property type="entry name" value="glucose_DH"/>
    <property type="match status" value="1"/>
</dbReference>
<dbReference type="InterPro" id="IPR036291">
    <property type="entry name" value="NAD(P)-bd_dom_sf"/>
</dbReference>
<keyword evidence="3" id="KW-0862">Zinc</keyword>
<evidence type="ECO:0000259" key="6">
    <source>
        <dbReference type="Pfam" id="PF16912"/>
    </source>
</evidence>
<evidence type="ECO:0000259" key="5">
    <source>
        <dbReference type="Pfam" id="PF08240"/>
    </source>
</evidence>
<protein>
    <submittedName>
        <fullName evidence="7">Glucose 1-dehydrogenase</fullName>
    </submittedName>
</protein>
<dbReference type="Pfam" id="PF16912">
    <property type="entry name" value="Glu_dehyd_C"/>
    <property type="match status" value="1"/>
</dbReference>